<keyword evidence="1" id="KW-0134">Cell wall</keyword>
<feature type="compositionally biased region" description="Low complexity" evidence="5">
    <location>
        <begin position="187"/>
        <end position="196"/>
    </location>
</feature>
<dbReference type="EMBL" id="PTQV01000116">
    <property type="protein sequence ID" value="RJP77180.1"/>
    <property type="molecule type" value="Genomic_DNA"/>
</dbReference>
<dbReference type="NCBIfam" id="TIGR01167">
    <property type="entry name" value="LPXTG_anchor"/>
    <property type="match status" value="1"/>
</dbReference>
<accession>A0A3A4RSY2</accession>
<sequence>AGDANQGDKGNQAGDANQVDKGNQAGDVGKPSPRNQTFTGTVGSVNVTVLFDKPVGAEKVTIKEITEKDLVDRISRQAGGGSIRLFDLSLTKNGKETHVNEGRTVRLALEGLGEGVQVYHVRPDGQIELLESKVEDGHVIFRVNHFSLFAIKTMSSKSGQETPSNQATPGTQAKSTPKETTKDTTSKKTLPNTGTADSTALLAAAASTAILGLGLAGRRRKED</sequence>
<keyword evidence="3" id="KW-0732">Signal</keyword>
<feature type="non-terminal residue" evidence="7">
    <location>
        <position position="1"/>
    </location>
</feature>
<gene>
    <name evidence="7" type="ORF">C5O68_12305</name>
</gene>
<protein>
    <recommendedName>
        <fullName evidence="6">Gram-positive cocci surface proteins LPxTG domain-containing protein</fullName>
    </recommendedName>
</protein>
<evidence type="ECO:0000256" key="5">
    <source>
        <dbReference type="SAM" id="MobiDB-lite"/>
    </source>
</evidence>
<feature type="compositionally biased region" description="Basic and acidic residues" evidence="5">
    <location>
        <begin position="176"/>
        <end position="186"/>
    </location>
</feature>
<evidence type="ECO:0000259" key="6">
    <source>
        <dbReference type="PROSITE" id="PS50847"/>
    </source>
</evidence>
<organism evidence="7 8">
    <name type="scientific">Streptococcus pseudopneumoniae</name>
    <dbReference type="NCBI Taxonomy" id="257758"/>
    <lineage>
        <taxon>Bacteria</taxon>
        <taxon>Bacillati</taxon>
        <taxon>Bacillota</taxon>
        <taxon>Bacilli</taxon>
        <taxon>Lactobacillales</taxon>
        <taxon>Streptococcaceae</taxon>
        <taxon>Streptococcus</taxon>
    </lineage>
</organism>
<keyword evidence="4" id="KW-0572">Peptidoglycan-anchor</keyword>
<evidence type="ECO:0000256" key="1">
    <source>
        <dbReference type="ARBA" id="ARBA00022512"/>
    </source>
</evidence>
<evidence type="ECO:0000256" key="2">
    <source>
        <dbReference type="ARBA" id="ARBA00022525"/>
    </source>
</evidence>
<comment type="caution">
    <text evidence="7">The sequence shown here is derived from an EMBL/GenBank/DDBJ whole genome shotgun (WGS) entry which is preliminary data.</text>
</comment>
<dbReference type="RefSeq" id="WP_119943717.1">
    <property type="nucleotide sequence ID" value="NZ_PTQV01000116.1"/>
</dbReference>
<feature type="region of interest" description="Disordered" evidence="5">
    <location>
        <begin position="156"/>
        <end position="196"/>
    </location>
</feature>
<feature type="region of interest" description="Disordered" evidence="5">
    <location>
        <begin position="1"/>
        <end position="39"/>
    </location>
</feature>
<proteinExistence type="predicted"/>
<dbReference type="Proteomes" id="UP000266144">
    <property type="component" value="Unassembled WGS sequence"/>
</dbReference>
<dbReference type="Pfam" id="PF00746">
    <property type="entry name" value="Gram_pos_anchor"/>
    <property type="match status" value="1"/>
</dbReference>
<evidence type="ECO:0000313" key="7">
    <source>
        <dbReference type="EMBL" id="RJP77180.1"/>
    </source>
</evidence>
<evidence type="ECO:0000256" key="4">
    <source>
        <dbReference type="ARBA" id="ARBA00023088"/>
    </source>
</evidence>
<dbReference type="InterPro" id="IPR019931">
    <property type="entry name" value="LPXTG_anchor"/>
</dbReference>
<feature type="domain" description="Gram-positive cocci surface proteins LPxTG" evidence="6">
    <location>
        <begin position="190"/>
        <end position="223"/>
    </location>
</feature>
<dbReference type="PROSITE" id="PS50847">
    <property type="entry name" value="GRAM_POS_ANCHORING"/>
    <property type="match status" value="1"/>
</dbReference>
<dbReference type="AlphaFoldDB" id="A0A3A4RSY2"/>
<feature type="compositionally biased region" description="Polar residues" evidence="5">
    <location>
        <begin position="156"/>
        <end position="173"/>
    </location>
</feature>
<keyword evidence="2" id="KW-0964">Secreted</keyword>
<reference evidence="8" key="1">
    <citation type="submission" date="2018-02" db="EMBL/GenBank/DDBJ databases">
        <authorList>
            <person name="Handem S."/>
        </authorList>
    </citation>
    <scope>NUCLEOTIDE SEQUENCE [LARGE SCALE GENOMIC DNA]</scope>
    <source>
        <strain evidence="8">Spain939</strain>
    </source>
</reference>
<evidence type="ECO:0000313" key="8">
    <source>
        <dbReference type="Proteomes" id="UP000266144"/>
    </source>
</evidence>
<name>A0A3A4RSY2_9STRE</name>
<evidence type="ECO:0000256" key="3">
    <source>
        <dbReference type="ARBA" id="ARBA00022729"/>
    </source>
</evidence>